<feature type="compositionally biased region" description="Pro residues" evidence="8">
    <location>
        <begin position="312"/>
        <end position="321"/>
    </location>
</feature>
<protein>
    <recommendedName>
        <fullName evidence="1">non-specific serine/threonine protein kinase</fullName>
        <ecNumber evidence="1">2.7.11.1</ecNumber>
    </recommendedName>
</protein>
<dbReference type="CDD" id="cd14014">
    <property type="entry name" value="STKc_PknB_like"/>
    <property type="match status" value="1"/>
</dbReference>
<evidence type="ECO:0000256" key="5">
    <source>
        <dbReference type="ARBA" id="ARBA00022777"/>
    </source>
</evidence>
<evidence type="ECO:0000256" key="3">
    <source>
        <dbReference type="ARBA" id="ARBA00022679"/>
    </source>
</evidence>
<evidence type="ECO:0000256" key="2">
    <source>
        <dbReference type="ARBA" id="ARBA00022527"/>
    </source>
</evidence>
<dbReference type="GO" id="GO:0004674">
    <property type="term" value="F:protein serine/threonine kinase activity"/>
    <property type="evidence" value="ECO:0007669"/>
    <property type="project" value="UniProtKB-EC"/>
</dbReference>
<sequence>MTTEGRLLGDRYRLSQPIGRGRGGFIWIAQDQRVHRTVAAKPVALPQGGTATDTELEIAVQRARDAARLKHQCAVTVYDVLVEGDGIWLIMEYVPSRTMADFLAGHGKLAAQDTVTLGAQLAAALAAAAELGITHRAVEPANVLLADDGGVQITDFGVGALHHDPAFRAPEVIAGGTATAASDVFSLGATLYFAVRGATPFGPLGTDPGPDLGSAAHADTTAPTDAATLLPRLLADMLATNPMERPSMGSCWEALTAIAEGRQPTPRAVPPQPHQSSVNEAESSAAATAAPRQGTASPPAQPHPTTPIRTRPAPPPAPAPQPIAATSSVAAQHTPDWHHQPMPPMMNAAGTGHPGDAARATTPASQNRTAMRALLAIAVLAAAMVGILFTELLLV</sequence>
<keyword evidence="5 11" id="KW-0418">Kinase</keyword>
<evidence type="ECO:0000256" key="6">
    <source>
        <dbReference type="ARBA" id="ARBA00022840"/>
    </source>
</evidence>
<keyword evidence="4 7" id="KW-0547">Nucleotide-binding</keyword>
<keyword evidence="3 11" id="KW-0808">Transferase</keyword>
<evidence type="ECO:0000256" key="1">
    <source>
        <dbReference type="ARBA" id="ARBA00012513"/>
    </source>
</evidence>
<feature type="region of interest" description="Disordered" evidence="8">
    <location>
        <begin position="263"/>
        <end position="364"/>
    </location>
</feature>
<dbReference type="Gene3D" id="3.30.200.20">
    <property type="entry name" value="Phosphorylase Kinase, domain 1"/>
    <property type="match status" value="1"/>
</dbReference>
<dbReference type="Pfam" id="PF00069">
    <property type="entry name" value="Pkinase"/>
    <property type="match status" value="1"/>
</dbReference>
<evidence type="ECO:0000313" key="11">
    <source>
        <dbReference type="EMBL" id="MFC6871286.1"/>
    </source>
</evidence>
<evidence type="ECO:0000256" key="7">
    <source>
        <dbReference type="PROSITE-ProRule" id="PRU10141"/>
    </source>
</evidence>
<feature type="binding site" evidence="7">
    <location>
        <position position="41"/>
    </location>
    <ligand>
        <name>ATP</name>
        <dbReference type="ChEBI" id="CHEBI:30616"/>
    </ligand>
</feature>
<dbReference type="Proteomes" id="UP001596337">
    <property type="component" value="Unassembled WGS sequence"/>
</dbReference>
<proteinExistence type="predicted"/>
<dbReference type="EC" id="2.7.11.1" evidence="1"/>
<dbReference type="EMBL" id="JBHSXX010000001">
    <property type="protein sequence ID" value="MFC6871286.1"/>
    <property type="molecule type" value="Genomic_DNA"/>
</dbReference>
<keyword evidence="9" id="KW-0812">Transmembrane</keyword>
<dbReference type="InterPro" id="IPR017441">
    <property type="entry name" value="Protein_kinase_ATP_BS"/>
</dbReference>
<accession>A0ABW2C7F6</accession>
<reference evidence="12" key="1">
    <citation type="journal article" date="2019" name="Int. J. Syst. Evol. Microbiol.">
        <title>The Global Catalogue of Microorganisms (GCM) 10K type strain sequencing project: providing services to taxonomists for standard genome sequencing and annotation.</title>
        <authorList>
            <consortium name="The Broad Institute Genomics Platform"/>
            <consortium name="The Broad Institute Genome Sequencing Center for Infectious Disease"/>
            <person name="Wu L."/>
            <person name="Ma J."/>
        </authorList>
    </citation>
    <scope>NUCLEOTIDE SEQUENCE [LARGE SCALE GENOMIC DNA]</scope>
    <source>
        <strain evidence="12">KCTC 32255</strain>
    </source>
</reference>
<feature type="compositionally biased region" description="Low complexity" evidence="8">
    <location>
        <begin position="280"/>
        <end position="290"/>
    </location>
</feature>
<feature type="transmembrane region" description="Helical" evidence="9">
    <location>
        <begin position="373"/>
        <end position="394"/>
    </location>
</feature>
<dbReference type="Gene3D" id="1.10.510.10">
    <property type="entry name" value="Transferase(Phosphotransferase) domain 1"/>
    <property type="match status" value="1"/>
</dbReference>
<dbReference type="InterPro" id="IPR000719">
    <property type="entry name" value="Prot_kinase_dom"/>
</dbReference>
<keyword evidence="9" id="KW-1133">Transmembrane helix</keyword>
<keyword evidence="6 7" id="KW-0067">ATP-binding</keyword>
<comment type="caution">
    <text evidence="11">The sequence shown here is derived from an EMBL/GenBank/DDBJ whole genome shotgun (WGS) entry which is preliminary data.</text>
</comment>
<evidence type="ECO:0000259" key="10">
    <source>
        <dbReference type="PROSITE" id="PS50011"/>
    </source>
</evidence>
<keyword evidence="9" id="KW-0472">Membrane</keyword>
<dbReference type="InterPro" id="IPR011009">
    <property type="entry name" value="Kinase-like_dom_sf"/>
</dbReference>
<dbReference type="RefSeq" id="WP_345404186.1">
    <property type="nucleotide sequence ID" value="NZ_BAABLA010000117.1"/>
</dbReference>
<name>A0ABW2C7F6_9PSEU</name>
<evidence type="ECO:0000256" key="4">
    <source>
        <dbReference type="ARBA" id="ARBA00022741"/>
    </source>
</evidence>
<keyword evidence="12" id="KW-1185">Reference proteome</keyword>
<dbReference type="PANTHER" id="PTHR43289:SF6">
    <property type="entry name" value="SERINE_THREONINE-PROTEIN KINASE NEKL-3"/>
    <property type="match status" value="1"/>
</dbReference>
<evidence type="ECO:0000256" key="8">
    <source>
        <dbReference type="SAM" id="MobiDB-lite"/>
    </source>
</evidence>
<dbReference type="SUPFAM" id="SSF56112">
    <property type="entry name" value="Protein kinase-like (PK-like)"/>
    <property type="match status" value="1"/>
</dbReference>
<organism evidence="11 12">
    <name type="scientific">Haloechinothrix salitolerans</name>
    <dbReference type="NCBI Taxonomy" id="926830"/>
    <lineage>
        <taxon>Bacteria</taxon>
        <taxon>Bacillati</taxon>
        <taxon>Actinomycetota</taxon>
        <taxon>Actinomycetes</taxon>
        <taxon>Pseudonocardiales</taxon>
        <taxon>Pseudonocardiaceae</taxon>
        <taxon>Haloechinothrix</taxon>
    </lineage>
</organism>
<dbReference type="PROSITE" id="PS50011">
    <property type="entry name" value="PROTEIN_KINASE_DOM"/>
    <property type="match status" value="1"/>
</dbReference>
<dbReference type="PROSITE" id="PS00107">
    <property type="entry name" value="PROTEIN_KINASE_ATP"/>
    <property type="match status" value="1"/>
</dbReference>
<evidence type="ECO:0000256" key="9">
    <source>
        <dbReference type="SAM" id="Phobius"/>
    </source>
</evidence>
<evidence type="ECO:0000313" key="12">
    <source>
        <dbReference type="Proteomes" id="UP001596337"/>
    </source>
</evidence>
<dbReference type="PANTHER" id="PTHR43289">
    <property type="entry name" value="MITOGEN-ACTIVATED PROTEIN KINASE KINASE KINASE 20-RELATED"/>
    <property type="match status" value="1"/>
</dbReference>
<keyword evidence="2" id="KW-0723">Serine/threonine-protein kinase</keyword>
<gene>
    <name evidence="11" type="ORF">ACFQGD_29600</name>
</gene>
<feature type="domain" description="Protein kinase" evidence="10">
    <location>
        <begin position="12"/>
        <end position="258"/>
    </location>
</feature>